<dbReference type="InterPro" id="IPR003594">
    <property type="entry name" value="HATPase_dom"/>
</dbReference>
<keyword evidence="4" id="KW-0067">ATP-binding</keyword>
<evidence type="ECO:0000313" key="4">
    <source>
        <dbReference type="EMBL" id="RGD59967.1"/>
    </source>
</evidence>
<accession>A0A372ZXA8</accession>
<protein>
    <submittedName>
        <fullName evidence="4">ATP-binding protein</fullName>
    </submittedName>
</protein>
<dbReference type="Proteomes" id="UP000263377">
    <property type="component" value="Unassembled WGS sequence"/>
</dbReference>
<gene>
    <name evidence="4" type="ORF">DR950_21225</name>
</gene>
<dbReference type="EMBL" id="QVIG01000001">
    <property type="protein sequence ID" value="RGD59967.1"/>
    <property type="molecule type" value="Genomic_DNA"/>
</dbReference>
<dbReference type="InterPro" id="IPR050267">
    <property type="entry name" value="Anti-sigma-factor_SerPK"/>
</dbReference>
<dbReference type="GO" id="GO:0004674">
    <property type="term" value="F:protein serine/threonine kinase activity"/>
    <property type="evidence" value="ECO:0007669"/>
    <property type="project" value="UniProtKB-KW"/>
</dbReference>
<evidence type="ECO:0000256" key="2">
    <source>
        <dbReference type="SAM" id="MobiDB-lite"/>
    </source>
</evidence>
<feature type="domain" description="Histidine kinase/HSP90-like ATPase" evidence="3">
    <location>
        <begin position="50"/>
        <end position="154"/>
    </location>
</feature>
<dbReference type="GO" id="GO:0005524">
    <property type="term" value="F:ATP binding"/>
    <property type="evidence" value="ECO:0007669"/>
    <property type="project" value="UniProtKB-KW"/>
</dbReference>
<keyword evidence="1" id="KW-0418">Kinase</keyword>
<dbReference type="PANTHER" id="PTHR35526:SF3">
    <property type="entry name" value="ANTI-SIGMA-F FACTOR RSBW"/>
    <property type="match status" value="1"/>
</dbReference>
<sequence>MPASKAVGACCPHAEEQPPPRSGSRRRPSSPSPRHSLTEVPVCTRNTPSLTLSRQALRDAMTRSGGWDADSIFNAELALMELVVNAWRHGDTPAPVVWFSVLGRTLRVTVSDESDALPRRRTPADSAESGRGLQLVEGLTHRWGVDPQKRGKSIWYELDCRA</sequence>
<keyword evidence="5" id="KW-1185">Reference proteome</keyword>
<dbReference type="AlphaFoldDB" id="A0A372ZXA8"/>
<keyword evidence="4" id="KW-0547">Nucleotide-binding</keyword>
<dbReference type="InterPro" id="IPR036890">
    <property type="entry name" value="HATPase_C_sf"/>
</dbReference>
<dbReference type="Pfam" id="PF13581">
    <property type="entry name" value="HATPase_c_2"/>
    <property type="match status" value="1"/>
</dbReference>
<dbReference type="SUPFAM" id="SSF55874">
    <property type="entry name" value="ATPase domain of HSP90 chaperone/DNA topoisomerase II/histidine kinase"/>
    <property type="match status" value="1"/>
</dbReference>
<dbReference type="Gene3D" id="3.30.565.10">
    <property type="entry name" value="Histidine kinase-like ATPase, C-terminal domain"/>
    <property type="match status" value="1"/>
</dbReference>
<dbReference type="CDD" id="cd16936">
    <property type="entry name" value="HATPase_RsbW-like"/>
    <property type="match status" value="1"/>
</dbReference>
<keyword evidence="1" id="KW-0723">Serine/threonine-protein kinase</keyword>
<evidence type="ECO:0000313" key="5">
    <source>
        <dbReference type="Proteomes" id="UP000263377"/>
    </source>
</evidence>
<evidence type="ECO:0000259" key="3">
    <source>
        <dbReference type="Pfam" id="PF13581"/>
    </source>
</evidence>
<dbReference type="PANTHER" id="PTHR35526">
    <property type="entry name" value="ANTI-SIGMA-F FACTOR RSBW-RELATED"/>
    <property type="match status" value="1"/>
</dbReference>
<evidence type="ECO:0000256" key="1">
    <source>
        <dbReference type="ARBA" id="ARBA00022527"/>
    </source>
</evidence>
<comment type="caution">
    <text evidence="4">The sequence shown here is derived from an EMBL/GenBank/DDBJ whole genome shotgun (WGS) entry which is preliminary data.</text>
</comment>
<reference evidence="4 5" key="1">
    <citation type="submission" date="2018-08" db="EMBL/GenBank/DDBJ databases">
        <title>Diversity &amp; Physiological Properties of Lignin-Decomposing Actinobacteria from Soil.</title>
        <authorList>
            <person name="Roh S.G."/>
            <person name="Kim S.B."/>
        </authorList>
    </citation>
    <scope>NUCLEOTIDE SEQUENCE [LARGE SCALE GENOMIC DNA]</scope>
    <source>
        <strain evidence="4 5">MMS17-GH009</strain>
    </source>
</reference>
<proteinExistence type="predicted"/>
<keyword evidence="1" id="KW-0808">Transferase</keyword>
<name>A0A372ZXA8_9ACTN</name>
<feature type="region of interest" description="Disordered" evidence="2">
    <location>
        <begin position="1"/>
        <end position="40"/>
    </location>
</feature>
<organism evidence="4 5">
    <name type="scientific">Kitasatospora xanthocidica</name>
    <dbReference type="NCBI Taxonomy" id="83382"/>
    <lineage>
        <taxon>Bacteria</taxon>
        <taxon>Bacillati</taxon>
        <taxon>Actinomycetota</taxon>
        <taxon>Actinomycetes</taxon>
        <taxon>Kitasatosporales</taxon>
        <taxon>Streptomycetaceae</taxon>
        <taxon>Kitasatospora</taxon>
    </lineage>
</organism>